<keyword evidence="2" id="KW-1185">Reference proteome</keyword>
<evidence type="ECO:0000313" key="1">
    <source>
        <dbReference type="EMBL" id="CAG8609934.1"/>
    </source>
</evidence>
<dbReference type="Proteomes" id="UP000789366">
    <property type="component" value="Unassembled WGS sequence"/>
</dbReference>
<comment type="caution">
    <text evidence="1">The sequence shown here is derived from an EMBL/GenBank/DDBJ whole genome shotgun (WGS) entry which is preliminary data.</text>
</comment>
<accession>A0ACA9MUU1</accession>
<reference evidence="1" key="1">
    <citation type="submission" date="2021-06" db="EMBL/GenBank/DDBJ databases">
        <authorList>
            <person name="Kallberg Y."/>
            <person name="Tangrot J."/>
            <person name="Rosling A."/>
        </authorList>
    </citation>
    <scope>NUCLEOTIDE SEQUENCE</scope>
    <source>
        <strain evidence="1">28 12/20/2015</strain>
    </source>
</reference>
<sequence>MSSCPYKYGLALKRKLEEKPKLTKNNRPISVNYNPNDAVNEFEFINLNFYPSELDCNPQTYVVCPSSYRETILKMMKHHFNMHLLIPVGAQGNMMTPEAIRESASDEKQAEIRHANKHNRKCKDGYGKRKRNIDTETTNTGGQYFTDITRWDIEGNNVALLEAQVVEDHDVNNPSDNYDININKDPYEEARSYIKSNWKLFTKAFEQICSEKTSNNWLQ</sequence>
<proteinExistence type="predicted"/>
<name>A0ACA9MUU1_9GLOM</name>
<feature type="non-terminal residue" evidence="1">
    <location>
        <position position="219"/>
    </location>
</feature>
<dbReference type="EMBL" id="CAJVPW010009872">
    <property type="protein sequence ID" value="CAG8609934.1"/>
    <property type="molecule type" value="Genomic_DNA"/>
</dbReference>
<protein>
    <submittedName>
        <fullName evidence="1">15043_t:CDS:1</fullName>
    </submittedName>
</protein>
<organism evidence="1 2">
    <name type="scientific">Cetraspora pellucida</name>
    <dbReference type="NCBI Taxonomy" id="1433469"/>
    <lineage>
        <taxon>Eukaryota</taxon>
        <taxon>Fungi</taxon>
        <taxon>Fungi incertae sedis</taxon>
        <taxon>Mucoromycota</taxon>
        <taxon>Glomeromycotina</taxon>
        <taxon>Glomeromycetes</taxon>
        <taxon>Diversisporales</taxon>
        <taxon>Gigasporaceae</taxon>
        <taxon>Cetraspora</taxon>
    </lineage>
</organism>
<gene>
    <name evidence="1" type="ORF">SPELUC_LOCUS7461</name>
</gene>
<evidence type="ECO:0000313" key="2">
    <source>
        <dbReference type="Proteomes" id="UP000789366"/>
    </source>
</evidence>